<evidence type="ECO:0000313" key="3">
    <source>
        <dbReference type="EMBL" id="MBW0519558.1"/>
    </source>
</evidence>
<feature type="region of interest" description="Disordered" evidence="2">
    <location>
        <begin position="1"/>
        <end position="51"/>
    </location>
</feature>
<dbReference type="AlphaFoldDB" id="A0A9Q3EEJ4"/>
<evidence type="ECO:0000256" key="1">
    <source>
        <dbReference type="SAM" id="Coils"/>
    </source>
</evidence>
<feature type="compositionally biased region" description="Polar residues" evidence="2">
    <location>
        <begin position="1"/>
        <end position="10"/>
    </location>
</feature>
<comment type="caution">
    <text evidence="3">The sequence shown here is derived from an EMBL/GenBank/DDBJ whole genome shotgun (WGS) entry which is preliminary data.</text>
</comment>
<protein>
    <submittedName>
        <fullName evidence="3">Uncharacterized protein</fullName>
    </submittedName>
</protein>
<sequence length="274" mass="32312">MVGIPSGSSDSLRRTDDPDREYSDSFRLTRSRPNQISSSFKPFRKQQLSGQESPLFTIPRCFKEKTRIQFQKQDLFQPKAERFRPNDTEAVRLGERSTQEPEIAVHTSRISSPISRNITPTQIEHDVVSPKSNLKSDALWLKISQFSEQTQNWFAELQASQERMKTLTAFMDKIVKTLQEGHAQLKKAFEETNKRLNQVFEEEHLRKRDRDCLDKDINKLFHVWHKMKPQPQGHVMEDPYHQEDIKPDAFWRIRQGLHLSTKMEITCLILRRKH</sequence>
<evidence type="ECO:0000313" key="4">
    <source>
        <dbReference type="Proteomes" id="UP000765509"/>
    </source>
</evidence>
<feature type="compositionally biased region" description="Basic and acidic residues" evidence="2">
    <location>
        <begin position="11"/>
        <end position="24"/>
    </location>
</feature>
<evidence type="ECO:0000256" key="2">
    <source>
        <dbReference type="SAM" id="MobiDB-lite"/>
    </source>
</evidence>
<dbReference type="EMBL" id="AVOT02027478">
    <property type="protein sequence ID" value="MBW0519558.1"/>
    <property type="molecule type" value="Genomic_DNA"/>
</dbReference>
<keyword evidence="1" id="KW-0175">Coiled coil</keyword>
<accession>A0A9Q3EEJ4</accession>
<dbReference type="Proteomes" id="UP000765509">
    <property type="component" value="Unassembled WGS sequence"/>
</dbReference>
<name>A0A9Q3EEJ4_9BASI</name>
<keyword evidence="4" id="KW-1185">Reference proteome</keyword>
<proteinExistence type="predicted"/>
<reference evidence="3" key="1">
    <citation type="submission" date="2021-03" db="EMBL/GenBank/DDBJ databases">
        <title>Draft genome sequence of rust myrtle Austropuccinia psidii MF-1, a brazilian biotype.</title>
        <authorList>
            <person name="Quecine M.C."/>
            <person name="Pachon D.M.R."/>
            <person name="Bonatelli M.L."/>
            <person name="Correr F.H."/>
            <person name="Franceschini L.M."/>
            <person name="Leite T.F."/>
            <person name="Margarido G.R.A."/>
            <person name="Almeida C.A."/>
            <person name="Ferrarezi J.A."/>
            <person name="Labate C.A."/>
        </authorList>
    </citation>
    <scope>NUCLEOTIDE SEQUENCE</scope>
    <source>
        <strain evidence="3">MF-1</strain>
    </source>
</reference>
<feature type="coiled-coil region" evidence="1">
    <location>
        <begin position="175"/>
        <end position="202"/>
    </location>
</feature>
<feature type="compositionally biased region" description="Polar residues" evidence="2">
    <location>
        <begin position="26"/>
        <end position="51"/>
    </location>
</feature>
<organism evidence="3 4">
    <name type="scientific">Austropuccinia psidii MF-1</name>
    <dbReference type="NCBI Taxonomy" id="1389203"/>
    <lineage>
        <taxon>Eukaryota</taxon>
        <taxon>Fungi</taxon>
        <taxon>Dikarya</taxon>
        <taxon>Basidiomycota</taxon>
        <taxon>Pucciniomycotina</taxon>
        <taxon>Pucciniomycetes</taxon>
        <taxon>Pucciniales</taxon>
        <taxon>Sphaerophragmiaceae</taxon>
        <taxon>Austropuccinia</taxon>
    </lineage>
</organism>
<gene>
    <name evidence="3" type="ORF">O181_059273</name>
</gene>